<dbReference type="Pfam" id="PF13740">
    <property type="entry name" value="ACT_6"/>
    <property type="match status" value="1"/>
</dbReference>
<gene>
    <name evidence="2" type="ORF">OM33_00315</name>
</gene>
<dbReference type="InterPro" id="IPR050990">
    <property type="entry name" value="UPF0237/GcvR_regulator"/>
</dbReference>
<reference evidence="2 3" key="1">
    <citation type="submission" date="2014-11" db="EMBL/GenBank/DDBJ databases">
        <title>Complete Genome Sequence of Pseudoalteromonas sp. Strain OCN003 Isolated from Kaneohe Bay, Oahu, Hawaii.</title>
        <authorList>
            <person name="Beurmann S."/>
            <person name="Videau P."/>
            <person name="Ushijima B."/>
            <person name="Smith A.M."/>
            <person name="Aeby G.S."/>
            <person name="Callahan S.M."/>
            <person name="Belcaid M."/>
        </authorList>
    </citation>
    <scope>NUCLEOTIDE SEQUENCE [LARGE SCALE GENOMIC DNA]</scope>
    <source>
        <strain evidence="2 3">OCN003</strain>
    </source>
</reference>
<dbReference type="AlphaFoldDB" id="A0A0A7ECL6"/>
<dbReference type="Gene3D" id="3.30.70.260">
    <property type="match status" value="2"/>
</dbReference>
<organism evidence="2 3">
    <name type="scientific">Pseudoalteromonas piratica</name>
    <dbReference type="NCBI Taxonomy" id="1348114"/>
    <lineage>
        <taxon>Bacteria</taxon>
        <taxon>Pseudomonadati</taxon>
        <taxon>Pseudomonadota</taxon>
        <taxon>Gammaproteobacteria</taxon>
        <taxon>Alteromonadales</taxon>
        <taxon>Pseudoalteromonadaceae</taxon>
        <taxon>Pseudoalteromonas</taxon>
    </lineage>
</organism>
<keyword evidence="1" id="KW-0678">Repressor</keyword>
<evidence type="ECO:0000256" key="1">
    <source>
        <dbReference type="PIRNR" id="PIRNR028103"/>
    </source>
</evidence>
<dbReference type="KEGG" id="pseo:OM33_00315"/>
<dbReference type="EMBL" id="CP009888">
    <property type="protein sequence ID" value="AIY63777.1"/>
    <property type="molecule type" value="Genomic_DNA"/>
</dbReference>
<name>A0A0A7ECL6_9GAMM</name>
<dbReference type="OrthoDB" id="12860at2"/>
<dbReference type="PANTHER" id="PTHR34875">
    <property type="entry name" value="UPF0237 PROTEIN MJ1558"/>
    <property type="match status" value="1"/>
</dbReference>
<dbReference type="Proteomes" id="UP000030341">
    <property type="component" value="Chromosome 1"/>
</dbReference>
<protein>
    <recommendedName>
        <fullName evidence="1">Glycine cleavage system transcriptional repressor</fullName>
    </recommendedName>
</protein>
<keyword evidence="3" id="KW-1185">Reference proteome</keyword>
<dbReference type="GO" id="GO:0005737">
    <property type="term" value="C:cytoplasm"/>
    <property type="evidence" value="ECO:0007669"/>
    <property type="project" value="UniProtKB-SubCell"/>
</dbReference>
<dbReference type="STRING" id="1348114.OM33_00315"/>
<evidence type="ECO:0000313" key="3">
    <source>
        <dbReference type="Proteomes" id="UP000030341"/>
    </source>
</evidence>
<keyword evidence="1" id="KW-0804">Transcription</keyword>
<dbReference type="SUPFAM" id="SSF55021">
    <property type="entry name" value="ACT-like"/>
    <property type="match status" value="2"/>
</dbReference>
<evidence type="ECO:0000313" key="2">
    <source>
        <dbReference type="EMBL" id="AIY63777.1"/>
    </source>
</evidence>
<accession>A0A0A7ECL6</accession>
<dbReference type="PANTHER" id="PTHR34875:SF6">
    <property type="entry name" value="UPF0237 PROTEIN MJ1558"/>
    <property type="match status" value="1"/>
</dbReference>
<dbReference type="PIRSF" id="PIRSF028103">
    <property type="entry name" value="GcvR"/>
    <property type="match status" value="1"/>
</dbReference>
<dbReference type="CDD" id="cd04869">
    <property type="entry name" value="ACT_GcvR_2"/>
    <property type="match status" value="1"/>
</dbReference>
<proteinExistence type="predicted"/>
<dbReference type="RefSeq" id="WP_038637265.1">
    <property type="nucleotide sequence ID" value="NZ_CP009888.1"/>
</dbReference>
<dbReference type="eggNOG" id="COG2716">
    <property type="taxonomic scope" value="Bacteria"/>
</dbReference>
<dbReference type="GO" id="GO:0006355">
    <property type="term" value="P:regulation of DNA-templated transcription"/>
    <property type="evidence" value="ECO:0007669"/>
    <property type="project" value="UniProtKB-UniRule"/>
</dbReference>
<dbReference type="InterPro" id="IPR016867">
    <property type="entry name" value="GcvR"/>
</dbReference>
<dbReference type="InterPro" id="IPR045865">
    <property type="entry name" value="ACT-like_dom_sf"/>
</dbReference>
<sequence length="168" mass="18069">MKQLVLTIIGPDRSGLVDELSSAVLANHGNWLASNLSHLCGHFAGILQLEVAEEHLSALESAIQAIPDLDVKIEAGKEEVTDTNQLLNFVITSNDRPGIVQELSSVLRHKGASIVHFTSKQQSAPNWGVPLFNAEARVELPSGLSKDDVVEALESITSDLIVDIETEA</sequence>
<dbReference type="HOGENOM" id="CLU_095322_2_1_6"/>
<keyword evidence="1" id="KW-0963">Cytoplasm</keyword>
<comment type="subcellular location">
    <subcellularLocation>
        <location evidence="1">Cytoplasm</location>
    </subcellularLocation>
</comment>